<dbReference type="OrthoDB" id="9798104at2"/>
<dbReference type="InterPro" id="IPR018490">
    <property type="entry name" value="cNMP-bd_dom_sf"/>
</dbReference>
<dbReference type="InterPro" id="IPR014710">
    <property type="entry name" value="RmlC-like_jellyroll"/>
</dbReference>
<comment type="caution">
    <text evidence="2">The sequence shown here is derived from an EMBL/GenBank/DDBJ whole genome shotgun (WGS) entry which is preliminary data.</text>
</comment>
<organism evidence="2 3">
    <name type="scientific">Pseudoalteromonas ruthenica</name>
    <dbReference type="NCBI Taxonomy" id="151081"/>
    <lineage>
        <taxon>Bacteria</taxon>
        <taxon>Pseudomonadati</taxon>
        <taxon>Pseudomonadota</taxon>
        <taxon>Gammaproteobacteria</taxon>
        <taxon>Alteromonadales</taxon>
        <taxon>Pseudoalteromonadaceae</taxon>
        <taxon>Pseudoalteromonas</taxon>
    </lineage>
</organism>
<evidence type="ECO:0000259" key="1">
    <source>
        <dbReference type="Pfam" id="PF00027"/>
    </source>
</evidence>
<reference evidence="2 3" key="1">
    <citation type="journal article" date="2015" name="BMC Genomics">
        <title>Genome mining reveals unlocked bioactive potential of marine Gram-negative bacteria.</title>
        <authorList>
            <person name="Machado H."/>
            <person name="Sonnenschein E.C."/>
            <person name="Melchiorsen J."/>
            <person name="Gram L."/>
        </authorList>
    </citation>
    <scope>NUCLEOTIDE SEQUENCE [LARGE SCALE GENOMIC DNA]</scope>
    <source>
        <strain evidence="2 3">S3137</strain>
    </source>
</reference>
<dbReference type="Pfam" id="PF00027">
    <property type="entry name" value="cNMP_binding"/>
    <property type="match status" value="1"/>
</dbReference>
<dbReference type="PATRIC" id="fig|151081.8.peg.2083"/>
<accession>A0A0F4PP23</accession>
<dbReference type="Gene3D" id="2.60.120.10">
    <property type="entry name" value="Jelly Rolls"/>
    <property type="match status" value="1"/>
</dbReference>
<dbReference type="eggNOG" id="COG0664">
    <property type="taxonomic scope" value="Bacteria"/>
</dbReference>
<dbReference type="RefSeq" id="WP_045979519.1">
    <property type="nucleotide sequence ID" value="NZ_JXXY01000009.1"/>
</dbReference>
<dbReference type="AlphaFoldDB" id="A0A0F4PP23"/>
<protein>
    <recommendedName>
        <fullName evidence="1">Cyclic nucleotide-binding domain-containing protein</fullName>
    </recommendedName>
</protein>
<dbReference type="EMBL" id="JXXZ01000020">
    <property type="protein sequence ID" value="KJY95966.1"/>
    <property type="molecule type" value="Genomic_DNA"/>
</dbReference>
<name>A0A0F4PP23_9GAMM</name>
<dbReference type="GeneID" id="58230351"/>
<dbReference type="InterPro" id="IPR000595">
    <property type="entry name" value="cNMP-bd_dom"/>
</dbReference>
<dbReference type="Proteomes" id="UP000033664">
    <property type="component" value="Unassembled WGS sequence"/>
</dbReference>
<proteinExistence type="predicted"/>
<feature type="domain" description="Cyclic nucleotide-binding" evidence="1">
    <location>
        <begin position="33"/>
        <end position="112"/>
    </location>
</feature>
<evidence type="ECO:0000313" key="3">
    <source>
        <dbReference type="Proteomes" id="UP000033664"/>
    </source>
</evidence>
<keyword evidence="3" id="KW-1185">Reference proteome</keyword>
<sequence>MAYQQLGQASQVVSEQLQQLLAHSNAIKSLEMNTHDVLLEQQQQQNYAYFVQSGVLVAAYLDEQGQQHYKEFYFQGELAFMYSAWITQQPANYSLEVLKPSRLLRVPLAELAQPRWHSLTMALLQQQVLFKESKEAFLLLQSPQQRYQFLLTHRPHWLAQLSLTQVAKYLGISAVSLSRIRARLGLN</sequence>
<evidence type="ECO:0000313" key="2">
    <source>
        <dbReference type="EMBL" id="KJY95966.1"/>
    </source>
</evidence>
<gene>
    <name evidence="2" type="ORF">TW72_17795</name>
</gene>
<dbReference type="SUPFAM" id="SSF51206">
    <property type="entry name" value="cAMP-binding domain-like"/>
    <property type="match status" value="1"/>
</dbReference>